<evidence type="ECO:0000313" key="3">
    <source>
        <dbReference type="Proteomes" id="UP001058330"/>
    </source>
</evidence>
<dbReference type="EMBL" id="CP078063">
    <property type="protein sequence ID" value="UVE51741.1"/>
    <property type="molecule type" value="Genomic_DNA"/>
</dbReference>
<sequence>MEEHPLSESSNTWDTVVEECESIADDYRERGWRVVVATPGDVVPVPQPGDSTVDHVGLDIVVGDDVYAELESAVEGASFDEYEAFRAVTGGLVYLTLVVRATDDEVAVCLPVYYRLAETERMFSLVDDGETMKTKVHPLDPEQGVEFVHDDPEPLLPPDREAE</sequence>
<protein>
    <submittedName>
        <fullName evidence="2">Uncharacterized protein</fullName>
    </submittedName>
</protein>
<dbReference type="GeneID" id="74528776"/>
<organism evidence="2 3">
    <name type="scientific">Haloferax larsenii</name>
    <dbReference type="NCBI Taxonomy" id="302484"/>
    <lineage>
        <taxon>Archaea</taxon>
        <taxon>Methanobacteriati</taxon>
        <taxon>Methanobacteriota</taxon>
        <taxon>Stenosarchaea group</taxon>
        <taxon>Halobacteria</taxon>
        <taxon>Halobacteriales</taxon>
        <taxon>Haloferacaceae</taxon>
        <taxon>Haloferax</taxon>
    </lineage>
</organism>
<feature type="compositionally biased region" description="Basic and acidic residues" evidence="1">
    <location>
        <begin position="147"/>
        <end position="163"/>
    </location>
</feature>
<dbReference type="InterPro" id="IPR055951">
    <property type="entry name" value="DUF7529"/>
</dbReference>
<name>A0ABY5RHB6_HALLR</name>
<reference evidence="2" key="1">
    <citation type="submission" date="2021-07" db="EMBL/GenBank/DDBJ databases">
        <title>Studies on halocins as antimicrobial molecules from haloarchaea.</title>
        <authorList>
            <person name="Kumar S."/>
            <person name="Khare S.K."/>
        </authorList>
    </citation>
    <scope>NUCLEOTIDE SEQUENCE</scope>
    <source>
        <strain evidence="2">NCIM 5678</strain>
    </source>
</reference>
<evidence type="ECO:0000256" key="1">
    <source>
        <dbReference type="SAM" id="MobiDB-lite"/>
    </source>
</evidence>
<accession>A0ABY5RHB6</accession>
<proteinExistence type="predicted"/>
<dbReference type="Pfam" id="PF24373">
    <property type="entry name" value="DUF7529"/>
    <property type="match status" value="1"/>
</dbReference>
<dbReference type="Proteomes" id="UP001058330">
    <property type="component" value="Chromosome"/>
</dbReference>
<dbReference type="RefSeq" id="WP_007544983.1">
    <property type="nucleotide sequence ID" value="NZ_CP078063.1"/>
</dbReference>
<evidence type="ECO:0000313" key="2">
    <source>
        <dbReference type="EMBL" id="UVE51741.1"/>
    </source>
</evidence>
<gene>
    <name evidence="2" type="ORF">KU306_07715</name>
</gene>
<keyword evidence="3" id="KW-1185">Reference proteome</keyword>
<feature type="region of interest" description="Disordered" evidence="1">
    <location>
        <begin position="139"/>
        <end position="163"/>
    </location>
</feature>